<name>A0A6P1T0E3_9RHOB</name>
<keyword evidence="2 5" id="KW-0812">Transmembrane</keyword>
<protein>
    <submittedName>
        <fullName evidence="7">Ferric reductase</fullName>
    </submittedName>
</protein>
<comment type="subcellular location">
    <subcellularLocation>
        <location evidence="1">Membrane</location>
        <topology evidence="1">Multi-pass membrane protein</topology>
    </subcellularLocation>
</comment>
<evidence type="ECO:0000256" key="4">
    <source>
        <dbReference type="ARBA" id="ARBA00023136"/>
    </source>
</evidence>
<evidence type="ECO:0000313" key="8">
    <source>
        <dbReference type="Proteomes" id="UP000464495"/>
    </source>
</evidence>
<reference evidence="7 8" key="1">
    <citation type="submission" date="2019-12" db="EMBL/GenBank/DDBJ databases">
        <title>Complete genome sequence of Algicella marina strain 9Alg 56(T) isolated from the red alga Tichocarpus crinitus.</title>
        <authorList>
            <person name="Kim S.-G."/>
            <person name="Nedashkovskaya O.I."/>
        </authorList>
    </citation>
    <scope>NUCLEOTIDE SEQUENCE [LARGE SCALE GENOMIC DNA]</scope>
    <source>
        <strain evidence="7 8">9Alg 56</strain>
    </source>
</reference>
<evidence type="ECO:0000256" key="3">
    <source>
        <dbReference type="ARBA" id="ARBA00022989"/>
    </source>
</evidence>
<evidence type="ECO:0000313" key="7">
    <source>
        <dbReference type="EMBL" id="QHQ35103.1"/>
    </source>
</evidence>
<dbReference type="RefSeq" id="WP_161861668.1">
    <property type="nucleotide sequence ID" value="NZ_CP046620.1"/>
</dbReference>
<feature type="domain" description="Ferric oxidoreductase" evidence="6">
    <location>
        <begin position="44"/>
        <end position="156"/>
    </location>
</feature>
<gene>
    <name evidence="7" type="ORF">GO499_07790</name>
</gene>
<organism evidence="7 8">
    <name type="scientific">Algicella marina</name>
    <dbReference type="NCBI Taxonomy" id="2683284"/>
    <lineage>
        <taxon>Bacteria</taxon>
        <taxon>Pseudomonadati</taxon>
        <taxon>Pseudomonadota</taxon>
        <taxon>Alphaproteobacteria</taxon>
        <taxon>Rhodobacterales</taxon>
        <taxon>Paracoccaceae</taxon>
        <taxon>Algicella</taxon>
    </lineage>
</organism>
<evidence type="ECO:0000259" key="6">
    <source>
        <dbReference type="Pfam" id="PF01794"/>
    </source>
</evidence>
<dbReference type="InterPro" id="IPR013130">
    <property type="entry name" value="Fe3_Rdtase_TM_dom"/>
</dbReference>
<dbReference type="Pfam" id="PF01794">
    <property type="entry name" value="Ferric_reduct"/>
    <property type="match status" value="1"/>
</dbReference>
<dbReference type="Proteomes" id="UP000464495">
    <property type="component" value="Chromosome"/>
</dbReference>
<evidence type="ECO:0000256" key="1">
    <source>
        <dbReference type="ARBA" id="ARBA00004141"/>
    </source>
</evidence>
<dbReference type="GO" id="GO:0016020">
    <property type="term" value="C:membrane"/>
    <property type="evidence" value="ECO:0007669"/>
    <property type="project" value="UniProtKB-SubCell"/>
</dbReference>
<evidence type="ECO:0000256" key="5">
    <source>
        <dbReference type="SAM" id="Phobius"/>
    </source>
</evidence>
<dbReference type="AlphaFoldDB" id="A0A6P1T0E3"/>
<dbReference type="EMBL" id="CP046620">
    <property type="protein sequence ID" value="QHQ35103.1"/>
    <property type="molecule type" value="Genomic_DNA"/>
</dbReference>
<feature type="transmembrane region" description="Helical" evidence="5">
    <location>
        <begin position="170"/>
        <end position="192"/>
    </location>
</feature>
<proteinExistence type="predicted"/>
<keyword evidence="3 5" id="KW-1133">Transmembrane helix</keyword>
<keyword evidence="4 5" id="KW-0472">Membrane</keyword>
<sequence length="207" mass="22043">MFARTRPFLIWAALLLAVVVPILLAASSPLLAWRQPVYVTGGFAGVAALVLLLVQPLLAAGVLPGLPPLRGRVLHRRIGAVLVLAVVVHVGGLWITSPPDVVDALTFTSPTPFSAWGVVAMWAVFATAGLAMVRRRLRPALWRLLHMALATAIVVGSIVHALLIQGTMEIYSKVGLCLLLAVVTIRIVGGVWRRNLRSGPRNAPSGN</sequence>
<dbReference type="KEGG" id="amaq:GO499_07790"/>
<feature type="transmembrane region" description="Helical" evidence="5">
    <location>
        <begin position="78"/>
        <end position="95"/>
    </location>
</feature>
<feature type="transmembrane region" description="Helical" evidence="5">
    <location>
        <begin position="145"/>
        <end position="164"/>
    </location>
</feature>
<evidence type="ECO:0000256" key="2">
    <source>
        <dbReference type="ARBA" id="ARBA00022692"/>
    </source>
</evidence>
<feature type="transmembrane region" description="Helical" evidence="5">
    <location>
        <begin position="41"/>
        <end position="66"/>
    </location>
</feature>
<feature type="transmembrane region" description="Helical" evidence="5">
    <location>
        <begin position="115"/>
        <end position="133"/>
    </location>
</feature>
<accession>A0A6P1T0E3</accession>
<keyword evidence="8" id="KW-1185">Reference proteome</keyword>